<evidence type="ECO:0000256" key="11">
    <source>
        <dbReference type="ARBA" id="ARBA00022723"/>
    </source>
</evidence>
<dbReference type="PIRSF" id="PIRSF000006">
    <property type="entry name" value="Cbb3-Cox_fixP"/>
    <property type="match status" value="1"/>
</dbReference>
<dbReference type="AlphaFoldDB" id="E6QSN3"/>
<keyword evidence="12" id="KW-0677">Repeat</keyword>
<keyword evidence="16" id="KW-0560">Oxidoreductase</keyword>
<dbReference type="UniPathway" id="UPA00705"/>
<keyword evidence="5" id="KW-0813">Transport</keyword>
<evidence type="ECO:0000256" key="16">
    <source>
        <dbReference type="ARBA" id="ARBA00023002"/>
    </source>
</evidence>
<evidence type="ECO:0000259" key="22">
    <source>
        <dbReference type="PROSITE" id="PS51007"/>
    </source>
</evidence>
<feature type="transmembrane region" description="Helical" evidence="21">
    <location>
        <begin position="32"/>
        <end position="50"/>
    </location>
</feature>
<evidence type="ECO:0000256" key="19">
    <source>
        <dbReference type="ARBA" id="ARBA00023136"/>
    </source>
</evidence>
<evidence type="ECO:0000256" key="2">
    <source>
        <dbReference type="ARBA" id="ARBA00004533"/>
    </source>
</evidence>
<dbReference type="Pfam" id="PF14715">
    <property type="entry name" value="FixP_N"/>
    <property type="match status" value="1"/>
</dbReference>
<keyword evidence="17" id="KW-0408">Iron</keyword>
<reference evidence="23" key="1">
    <citation type="submission" date="2009-10" db="EMBL/GenBank/DDBJ databases">
        <title>Diversity of trophic interactions inside an arsenic-rich microbial ecosystem.</title>
        <authorList>
            <person name="Bertin P.N."/>
            <person name="Heinrich-Salmeron A."/>
            <person name="Pelletier E."/>
            <person name="Goulhen-Chollet F."/>
            <person name="Arsene-Ploetze F."/>
            <person name="Gallien S."/>
            <person name="Calteau A."/>
            <person name="Vallenet D."/>
            <person name="Casiot C."/>
            <person name="Chane-Woon-Ming B."/>
            <person name="Giloteaux L."/>
            <person name="Barakat M."/>
            <person name="Bonnefoy V."/>
            <person name="Bruneel O."/>
            <person name="Chandler M."/>
            <person name="Cleiss J."/>
            <person name="Duran R."/>
            <person name="Elbaz-Poulichet F."/>
            <person name="Fonknechten N."/>
            <person name="Lauga B."/>
            <person name="Mornico D."/>
            <person name="Ortet P."/>
            <person name="Schaeffer C."/>
            <person name="Siguier P."/>
            <person name="Alexander Thil Smith A."/>
            <person name="Van Dorsselaer A."/>
            <person name="Weissenbach J."/>
            <person name="Medigue C."/>
            <person name="Le Paslier D."/>
        </authorList>
    </citation>
    <scope>NUCLEOTIDE SEQUENCE</scope>
</reference>
<dbReference type="InterPro" id="IPR009056">
    <property type="entry name" value="Cyt_c-like_dom"/>
</dbReference>
<evidence type="ECO:0000256" key="17">
    <source>
        <dbReference type="ARBA" id="ARBA00023004"/>
    </source>
</evidence>
<keyword evidence="18" id="KW-0406">Ion transport</keyword>
<evidence type="ECO:0000256" key="5">
    <source>
        <dbReference type="ARBA" id="ARBA00022448"/>
    </source>
</evidence>
<dbReference type="PANTHER" id="PTHR33751">
    <property type="entry name" value="CBB3-TYPE CYTOCHROME C OXIDASE SUBUNIT FIXP"/>
    <property type="match status" value="1"/>
</dbReference>
<dbReference type="Pfam" id="PF13442">
    <property type="entry name" value="Cytochrome_CBB3"/>
    <property type="match status" value="2"/>
</dbReference>
<dbReference type="GO" id="GO:0016491">
    <property type="term" value="F:oxidoreductase activity"/>
    <property type="evidence" value="ECO:0007669"/>
    <property type="project" value="UniProtKB-KW"/>
</dbReference>
<dbReference type="InterPro" id="IPR050597">
    <property type="entry name" value="Cytochrome_c_Oxidase_Subunit"/>
</dbReference>
<dbReference type="GO" id="GO:0006119">
    <property type="term" value="P:oxidative phosphorylation"/>
    <property type="evidence" value="ECO:0007669"/>
    <property type="project" value="UniProtKB-UniPathway"/>
</dbReference>
<comment type="pathway">
    <text evidence="3">Energy metabolism; oxidative phosphorylation.</text>
</comment>
<evidence type="ECO:0000256" key="15">
    <source>
        <dbReference type="ARBA" id="ARBA00022989"/>
    </source>
</evidence>
<organism evidence="23">
    <name type="scientific">mine drainage metagenome</name>
    <dbReference type="NCBI Taxonomy" id="410659"/>
    <lineage>
        <taxon>unclassified sequences</taxon>
        <taxon>metagenomes</taxon>
        <taxon>ecological metagenomes</taxon>
    </lineage>
</organism>
<evidence type="ECO:0000256" key="8">
    <source>
        <dbReference type="ARBA" id="ARBA00022617"/>
    </source>
</evidence>
<feature type="domain" description="Cytochrome c" evidence="22">
    <location>
        <begin position="122"/>
        <end position="202"/>
    </location>
</feature>
<evidence type="ECO:0000256" key="6">
    <source>
        <dbReference type="ARBA" id="ARBA00022475"/>
    </source>
</evidence>
<dbReference type="GO" id="GO:0020037">
    <property type="term" value="F:heme binding"/>
    <property type="evidence" value="ECO:0007669"/>
    <property type="project" value="InterPro"/>
</dbReference>
<evidence type="ECO:0000256" key="1">
    <source>
        <dbReference type="ARBA" id="ARBA00001926"/>
    </source>
</evidence>
<dbReference type="PROSITE" id="PS51007">
    <property type="entry name" value="CYTC"/>
    <property type="match status" value="2"/>
</dbReference>
<keyword evidence="13" id="KW-0375">Hydrogen ion transport</keyword>
<evidence type="ECO:0000256" key="18">
    <source>
        <dbReference type="ARBA" id="ARBA00023065"/>
    </source>
</evidence>
<dbReference type="PRINTS" id="PR00605">
    <property type="entry name" value="CYTCHROMECIC"/>
</dbReference>
<sequence>MSVNNKQPHVPQTTGHVWDGDLQEYNNPLPNWWLIAFYMTVVFAIVYWFMYPAWPIGRTHTKGLMMITYTNNQGITKTVHWNTRALLMKETNEAVAAQKPYYDKIASTPFEDIAKDPELNSFVLSAGKMLFSDNCAPCHQQGGAGKFGLAPNLTDDDWLWGGHYKEIQQTITDGRHGYMPPFGTVLSDVQMTQLADYILSFEKIPVNPASAQAGNALFHSETAACYYCHGADAKGRVAHGSANLTDGIWLWANVPGAKTIADKEDAIKKVITGGLNKGVMPTWKNRLSAEQIKLLTVYEHDLGGGQ</sequence>
<comment type="caution">
    <text evidence="23">The sequence shown here is derived from an EMBL/GenBank/DDBJ whole genome shotgun (WGS) entry which is preliminary data.</text>
</comment>
<evidence type="ECO:0000256" key="10">
    <source>
        <dbReference type="ARBA" id="ARBA00022692"/>
    </source>
</evidence>
<comment type="similarity">
    <text evidence="4">Belongs to the CcoP / FixP family.</text>
</comment>
<evidence type="ECO:0000256" key="3">
    <source>
        <dbReference type="ARBA" id="ARBA00004673"/>
    </source>
</evidence>
<dbReference type="InterPro" id="IPR008168">
    <property type="entry name" value="Cyt_C_IC"/>
</dbReference>
<keyword evidence="19 21" id="KW-0472">Membrane</keyword>
<evidence type="ECO:0000256" key="9">
    <source>
        <dbReference type="ARBA" id="ARBA00022660"/>
    </source>
</evidence>
<keyword evidence="8" id="KW-0349">Heme</keyword>
<evidence type="ECO:0000256" key="14">
    <source>
        <dbReference type="ARBA" id="ARBA00022982"/>
    </source>
</evidence>
<dbReference type="InterPro" id="IPR038414">
    <property type="entry name" value="CcoP_N_sf"/>
</dbReference>
<dbReference type="GO" id="GO:1902600">
    <property type="term" value="P:proton transmembrane transport"/>
    <property type="evidence" value="ECO:0007669"/>
    <property type="project" value="UniProtKB-KW"/>
</dbReference>
<evidence type="ECO:0000256" key="20">
    <source>
        <dbReference type="ARBA" id="ARBA00029635"/>
    </source>
</evidence>
<dbReference type="InterPro" id="IPR032858">
    <property type="entry name" value="CcoP_N"/>
</dbReference>
<dbReference type="GO" id="GO:0005506">
    <property type="term" value="F:iron ion binding"/>
    <property type="evidence" value="ECO:0007669"/>
    <property type="project" value="InterPro"/>
</dbReference>
<evidence type="ECO:0000256" key="12">
    <source>
        <dbReference type="ARBA" id="ARBA00022737"/>
    </source>
</evidence>
<dbReference type="GO" id="GO:0005886">
    <property type="term" value="C:plasma membrane"/>
    <property type="evidence" value="ECO:0007669"/>
    <property type="project" value="UniProtKB-SubCell"/>
</dbReference>
<evidence type="ECO:0000256" key="13">
    <source>
        <dbReference type="ARBA" id="ARBA00022781"/>
    </source>
</evidence>
<gene>
    <name evidence="23" type="primary">ccoP</name>
    <name evidence="23" type="ORF">CARN7_1022</name>
</gene>
<keyword evidence="6" id="KW-1003">Cell membrane</keyword>
<comment type="cofactor">
    <cofactor evidence="1">
        <name>heme c</name>
        <dbReference type="ChEBI" id="CHEBI:61717"/>
    </cofactor>
</comment>
<keyword evidence="14" id="KW-0249">Electron transport</keyword>
<dbReference type="InterPro" id="IPR004678">
    <property type="entry name" value="Cyt_c_oxidase_cbb3_su3"/>
</dbReference>
<proteinExistence type="inferred from homology"/>
<evidence type="ECO:0000313" key="23">
    <source>
        <dbReference type="EMBL" id="CBI10255.1"/>
    </source>
</evidence>
<dbReference type="Gene3D" id="1.10.760.10">
    <property type="entry name" value="Cytochrome c-like domain"/>
    <property type="match status" value="2"/>
</dbReference>
<comment type="subcellular location">
    <subcellularLocation>
        <location evidence="2">Cell inner membrane</location>
    </subcellularLocation>
</comment>
<feature type="domain" description="Cytochrome c" evidence="22">
    <location>
        <begin position="209"/>
        <end position="303"/>
    </location>
</feature>
<keyword evidence="11" id="KW-0479">Metal-binding</keyword>
<keyword evidence="7" id="KW-0997">Cell inner membrane</keyword>
<evidence type="ECO:0000256" key="21">
    <source>
        <dbReference type="SAM" id="Phobius"/>
    </source>
</evidence>
<dbReference type="Gene3D" id="6.10.280.130">
    <property type="match status" value="1"/>
</dbReference>
<keyword evidence="15 21" id="KW-1133">Transmembrane helix</keyword>
<dbReference type="GO" id="GO:0009055">
    <property type="term" value="F:electron transfer activity"/>
    <property type="evidence" value="ECO:0007669"/>
    <property type="project" value="InterPro"/>
</dbReference>
<dbReference type="NCBIfam" id="TIGR00782">
    <property type="entry name" value="ccoP"/>
    <property type="match status" value="1"/>
</dbReference>
<dbReference type="InterPro" id="IPR036909">
    <property type="entry name" value="Cyt_c-like_dom_sf"/>
</dbReference>
<accession>E6QSN3</accession>
<dbReference type="PANTHER" id="PTHR33751:SF1">
    <property type="entry name" value="CBB3-TYPE CYTOCHROME C OXIDASE SUBUNIT FIXP"/>
    <property type="match status" value="1"/>
</dbReference>
<dbReference type="SUPFAM" id="SSF46626">
    <property type="entry name" value="Cytochrome c"/>
    <property type="match status" value="2"/>
</dbReference>
<protein>
    <recommendedName>
        <fullName evidence="20">Cytochrome c oxidase subunit III</fullName>
    </recommendedName>
</protein>
<keyword evidence="9" id="KW-0679">Respiratory chain</keyword>
<evidence type="ECO:0000256" key="7">
    <source>
        <dbReference type="ARBA" id="ARBA00022519"/>
    </source>
</evidence>
<name>E6QSN3_9ZZZZ</name>
<evidence type="ECO:0000256" key="4">
    <source>
        <dbReference type="ARBA" id="ARBA00006113"/>
    </source>
</evidence>
<keyword evidence="10 21" id="KW-0812">Transmembrane</keyword>
<dbReference type="EMBL" id="CABR01000076">
    <property type="protein sequence ID" value="CBI10255.1"/>
    <property type="molecule type" value="Genomic_DNA"/>
</dbReference>